<protein>
    <submittedName>
        <fullName evidence="1">Uncharacterized protein</fullName>
    </submittedName>
</protein>
<dbReference type="Proteomes" id="UP000799436">
    <property type="component" value="Unassembled WGS sequence"/>
</dbReference>
<dbReference type="EMBL" id="ML995824">
    <property type="protein sequence ID" value="KAF2770635.1"/>
    <property type="molecule type" value="Genomic_DNA"/>
</dbReference>
<proteinExistence type="predicted"/>
<accession>A0A6G1LCQ1</accession>
<sequence>MLSHVRSSGPSAERIISILFWPSLNVGHAGRDPTHPQEFCSSFVRQTEQSHICREGSAIARACGRPSEPILLEREFQQSSFSGFGLWARVTLWQSIVRPFWMTIHRSAGSEVPSSTALPVLSFASDHSVSLMLAWAHQPLAPSTVATFRVQRALC</sequence>
<reference evidence="1" key="1">
    <citation type="journal article" date="2020" name="Stud. Mycol.">
        <title>101 Dothideomycetes genomes: a test case for predicting lifestyles and emergence of pathogens.</title>
        <authorList>
            <person name="Haridas S."/>
            <person name="Albert R."/>
            <person name="Binder M."/>
            <person name="Bloem J."/>
            <person name="Labutti K."/>
            <person name="Salamov A."/>
            <person name="Andreopoulos B."/>
            <person name="Baker S."/>
            <person name="Barry K."/>
            <person name="Bills G."/>
            <person name="Bluhm B."/>
            <person name="Cannon C."/>
            <person name="Castanera R."/>
            <person name="Culley D."/>
            <person name="Daum C."/>
            <person name="Ezra D."/>
            <person name="Gonzalez J."/>
            <person name="Henrissat B."/>
            <person name="Kuo A."/>
            <person name="Liang C."/>
            <person name="Lipzen A."/>
            <person name="Lutzoni F."/>
            <person name="Magnuson J."/>
            <person name="Mondo S."/>
            <person name="Nolan M."/>
            <person name="Ohm R."/>
            <person name="Pangilinan J."/>
            <person name="Park H.-J."/>
            <person name="Ramirez L."/>
            <person name="Alfaro M."/>
            <person name="Sun H."/>
            <person name="Tritt A."/>
            <person name="Yoshinaga Y."/>
            <person name="Zwiers L.-H."/>
            <person name="Turgeon B."/>
            <person name="Goodwin S."/>
            <person name="Spatafora J."/>
            <person name="Crous P."/>
            <person name="Grigoriev I."/>
        </authorList>
    </citation>
    <scope>NUCLEOTIDE SEQUENCE</scope>
    <source>
        <strain evidence="1">CBS 116005</strain>
    </source>
</reference>
<name>A0A6G1LCQ1_9PEZI</name>
<gene>
    <name evidence="1" type="ORF">EJ03DRAFT_60241</name>
</gene>
<dbReference type="AlphaFoldDB" id="A0A6G1LCQ1"/>
<organism evidence="1 2">
    <name type="scientific">Teratosphaeria nubilosa</name>
    <dbReference type="NCBI Taxonomy" id="161662"/>
    <lineage>
        <taxon>Eukaryota</taxon>
        <taxon>Fungi</taxon>
        <taxon>Dikarya</taxon>
        <taxon>Ascomycota</taxon>
        <taxon>Pezizomycotina</taxon>
        <taxon>Dothideomycetes</taxon>
        <taxon>Dothideomycetidae</taxon>
        <taxon>Mycosphaerellales</taxon>
        <taxon>Teratosphaeriaceae</taxon>
        <taxon>Teratosphaeria</taxon>
    </lineage>
</organism>
<evidence type="ECO:0000313" key="2">
    <source>
        <dbReference type="Proteomes" id="UP000799436"/>
    </source>
</evidence>
<keyword evidence="2" id="KW-1185">Reference proteome</keyword>
<evidence type="ECO:0000313" key="1">
    <source>
        <dbReference type="EMBL" id="KAF2770635.1"/>
    </source>
</evidence>